<keyword evidence="2" id="KW-1185">Reference proteome</keyword>
<dbReference type="GO" id="GO:0008168">
    <property type="term" value="F:methyltransferase activity"/>
    <property type="evidence" value="ECO:0007669"/>
    <property type="project" value="UniProtKB-KW"/>
</dbReference>
<dbReference type="Gene3D" id="3.40.50.150">
    <property type="entry name" value="Vaccinia Virus protein VP39"/>
    <property type="match status" value="1"/>
</dbReference>
<evidence type="ECO:0000313" key="2">
    <source>
        <dbReference type="Proteomes" id="UP001350748"/>
    </source>
</evidence>
<evidence type="ECO:0000313" key="1">
    <source>
        <dbReference type="EMBL" id="MEF3365238.1"/>
    </source>
</evidence>
<dbReference type="Proteomes" id="UP001350748">
    <property type="component" value="Unassembled WGS sequence"/>
</dbReference>
<dbReference type="EMBL" id="JAZHYN010000003">
    <property type="protein sequence ID" value="MEF3365238.1"/>
    <property type="molecule type" value="Genomic_DNA"/>
</dbReference>
<sequence>MSRRKELLKHASKSARGIEIGPYFSPIASKRDGYNCLYLDVFDTETIKRRAALDPFLTPEQVTRVEDVDLVGNALHIDELCREAGEIEPFDYIISANNFEHLPNPIKFLQACGRALKKGGVLSIVVPDKSGCVDFYRPRTSLTAWIEAFFAQAERPTHAQIFEQLGMSARSIGDIEPSASFSFVAERKLREAFEDWARSRNANDASYVDVHCSAFTPGSFRLLLTDAFFLGLSPFIVEEVTADMVQGGFFAHLRLAGYETFSEEETAAHYAHRQEILQQVIEDEAKVLESERISQIFESMSRRYGRSHGGGVLAMAGALGLLLRRRDVKLVKPYLAVKTSALFDPAFYARSVGGGAAHYLLHGAKEGLDPGPFFSTTGYLRQNPDVAQTGMNPLAHYELYGRKEGRKLALR</sequence>
<dbReference type="Pfam" id="PF13489">
    <property type="entry name" value="Methyltransf_23"/>
    <property type="match status" value="1"/>
</dbReference>
<dbReference type="SUPFAM" id="SSF53335">
    <property type="entry name" value="S-adenosyl-L-methionine-dependent methyltransferases"/>
    <property type="match status" value="1"/>
</dbReference>
<gene>
    <name evidence="1" type="ORF">V3H18_01685</name>
</gene>
<proteinExistence type="predicted"/>
<comment type="caution">
    <text evidence="1">The sequence shown here is derived from an EMBL/GenBank/DDBJ whole genome shotgun (WGS) entry which is preliminary data.</text>
</comment>
<accession>A0ABU7XCY1</accession>
<keyword evidence="1" id="KW-0808">Transferase</keyword>
<protein>
    <submittedName>
        <fullName evidence="1">Methyltransferase domain-containing protein</fullName>
    </submittedName>
</protein>
<dbReference type="InterPro" id="IPR029063">
    <property type="entry name" value="SAM-dependent_MTases_sf"/>
</dbReference>
<reference evidence="1 2" key="1">
    <citation type="submission" date="2024-02" db="EMBL/GenBank/DDBJ databases">
        <authorList>
            <person name="Grouzdev D."/>
        </authorList>
    </citation>
    <scope>NUCLEOTIDE SEQUENCE [LARGE SCALE GENOMIC DNA]</scope>
    <source>
        <strain evidence="1 2">9N</strain>
    </source>
</reference>
<name>A0ABU7XCY1_9HYPH</name>
<dbReference type="RefSeq" id="WP_332080146.1">
    <property type="nucleotide sequence ID" value="NZ_JAZHYN010000003.1"/>
</dbReference>
<organism evidence="1 2">
    <name type="scientific">Methylocystis borbori</name>
    <dbReference type="NCBI Taxonomy" id="3118750"/>
    <lineage>
        <taxon>Bacteria</taxon>
        <taxon>Pseudomonadati</taxon>
        <taxon>Pseudomonadota</taxon>
        <taxon>Alphaproteobacteria</taxon>
        <taxon>Hyphomicrobiales</taxon>
        <taxon>Methylocystaceae</taxon>
        <taxon>Methylocystis</taxon>
    </lineage>
</organism>
<dbReference type="CDD" id="cd02440">
    <property type="entry name" value="AdoMet_MTases"/>
    <property type="match status" value="1"/>
</dbReference>
<keyword evidence="1" id="KW-0489">Methyltransferase</keyword>
<dbReference type="GO" id="GO:0032259">
    <property type="term" value="P:methylation"/>
    <property type="evidence" value="ECO:0007669"/>
    <property type="project" value="UniProtKB-KW"/>
</dbReference>